<gene>
    <name evidence="2" type="ORF">MA16_Dca014150</name>
</gene>
<dbReference type="EMBL" id="KZ503248">
    <property type="protein sequence ID" value="PKU66731.1"/>
    <property type="molecule type" value="Genomic_DNA"/>
</dbReference>
<name>A0A2I0VTJ5_9ASPA</name>
<reference evidence="2 3" key="1">
    <citation type="journal article" date="2016" name="Sci. Rep.">
        <title>The Dendrobium catenatum Lindl. genome sequence provides insights into polysaccharide synthase, floral development and adaptive evolution.</title>
        <authorList>
            <person name="Zhang G.Q."/>
            <person name="Xu Q."/>
            <person name="Bian C."/>
            <person name="Tsai W.C."/>
            <person name="Yeh C.M."/>
            <person name="Liu K.W."/>
            <person name="Yoshida K."/>
            <person name="Zhang L.S."/>
            <person name="Chang S.B."/>
            <person name="Chen F."/>
            <person name="Shi Y."/>
            <person name="Su Y.Y."/>
            <person name="Zhang Y.Q."/>
            <person name="Chen L.J."/>
            <person name="Yin Y."/>
            <person name="Lin M."/>
            <person name="Huang H."/>
            <person name="Deng H."/>
            <person name="Wang Z.W."/>
            <person name="Zhu S.L."/>
            <person name="Zhao X."/>
            <person name="Deng C."/>
            <person name="Niu S.C."/>
            <person name="Huang J."/>
            <person name="Wang M."/>
            <person name="Liu G.H."/>
            <person name="Yang H.J."/>
            <person name="Xiao X.J."/>
            <person name="Hsiao Y.Y."/>
            <person name="Wu W.L."/>
            <person name="Chen Y.Y."/>
            <person name="Mitsuda N."/>
            <person name="Ohme-Takagi M."/>
            <person name="Luo Y.B."/>
            <person name="Van de Peer Y."/>
            <person name="Liu Z.J."/>
        </authorList>
    </citation>
    <scope>NUCLEOTIDE SEQUENCE [LARGE SCALE GENOMIC DNA]</scope>
    <source>
        <tissue evidence="2">The whole plant</tissue>
    </source>
</reference>
<dbReference type="STRING" id="906689.A0A2I0VTJ5"/>
<dbReference type="Proteomes" id="UP000233837">
    <property type="component" value="Unassembled WGS sequence"/>
</dbReference>
<reference evidence="2 3" key="2">
    <citation type="journal article" date="2017" name="Nature">
        <title>The Apostasia genome and the evolution of orchids.</title>
        <authorList>
            <person name="Zhang G.Q."/>
            <person name="Liu K.W."/>
            <person name="Li Z."/>
            <person name="Lohaus R."/>
            <person name="Hsiao Y.Y."/>
            <person name="Niu S.C."/>
            <person name="Wang J.Y."/>
            <person name="Lin Y.C."/>
            <person name="Xu Q."/>
            <person name="Chen L.J."/>
            <person name="Yoshida K."/>
            <person name="Fujiwara S."/>
            <person name="Wang Z.W."/>
            <person name="Zhang Y.Q."/>
            <person name="Mitsuda N."/>
            <person name="Wang M."/>
            <person name="Liu G.H."/>
            <person name="Pecoraro L."/>
            <person name="Huang H.X."/>
            <person name="Xiao X.J."/>
            <person name="Lin M."/>
            <person name="Wu X.Y."/>
            <person name="Wu W.L."/>
            <person name="Chen Y.Y."/>
            <person name="Chang S.B."/>
            <person name="Sakamoto S."/>
            <person name="Ohme-Takagi M."/>
            <person name="Yagi M."/>
            <person name="Zeng S.J."/>
            <person name="Shen C.Y."/>
            <person name="Yeh C.M."/>
            <person name="Luo Y.B."/>
            <person name="Tsai W.C."/>
            <person name="Van de Peer Y."/>
            <person name="Liu Z.J."/>
        </authorList>
    </citation>
    <scope>NUCLEOTIDE SEQUENCE [LARGE SCALE GENOMIC DNA]</scope>
    <source>
        <tissue evidence="2">The whole plant</tissue>
    </source>
</reference>
<evidence type="ECO:0000313" key="3">
    <source>
        <dbReference type="Proteomes" id="UP000233837"/>
    </source>
</evidence>
<organism evidence="2 3">
    <name type="scientific">Dendrobium catenatum</name>
    <dbReference type="NCBI Taxonomy" id="906689"/>
    <lineage>
        <taxon>Eukaryota</taxon>
        <taxon>Viridiplantae</taxon>
        <taxon>Streptophyta</taxon>
        <taxon>Embryophyta</taxon>
        <taxon>Tracheophyta</taxon>
        <taxon>Spermatophyta</taxon>
        <taxon>Magnoliopsida</taxon>
        <taxon>Liliopsida</taxon>
        <taxon>Asparagales</taxon>
        <taxon>Orchidaceae</taxon>
        <taxon>Epidendroideae</taxon>
        <taxon>Malaxideae</taxon>
        <taxon>Dendrobiinae</taxon>
        <taxon>Dendrobium</taxon>
    </lineage>
</organism>
<dbReference type="GO" id="GO:0009507">
    <property type="term" value="C:chloroplast"/>
    <property type="evidence" value="ECO:0007669"/>
    <property type="project" value="TreeGrafter"/>
</dbReference>
<evidence type="ECO:0000256" key="1">
    <source>
        <dbReference type="SAM" id="MobiDB-lite"/>
    </source>
</evidence>
<protein>
    <submittedName>
        <fullName evidence="2">Uncharacterized protein</fullName>
    </submittedName>
</protein>
<dbReference type="PANTHER" id="PTHR35756:SF1">
    <property type="entry name" value="OS05G0337400 PROTEIN"/>
    <property type="match status" value="1"/>
</dbReference>
<proteinExistence type="predicted"/>
<dbReference type="AlphaFoldDB" id="A0A2I0VTJ5"/>
<dbReference type="OrthoDB" id="1935207at2759"/>
<dbReference type="PANTHER" id="PTHR35756">
    <property type="entry name" value="OS05G0337400 PROTEIN"/>
    <property type="match status" value="1"/>
</dbReference>
<evidence type="ECO:0000313" key="2">
    <source>
        <dbReference type="EMBL" id="PKU66731.1"/>
    </source>
</evidence>
<sequence>MAIISMFSSSLSLRPHGCPSAPLHPSSCCVRRASVGYRYRSLQKKTALKRIVRAVAEEETLASEAEPTPKVERTPSAEQAVTVPVSPSDLLTMFFKAEGTMDDTAISKLSNALEGKEGVGDLKVQNLEGIASVELTQQTTVQATGVASNLVEIIQSAGFKLQTLSLSFEDEEDGIN</sequence>
<accession>A0A2I0VTJ5</accession>
<feature type="region of interest" description="Disordered" evidence="1">
    <location>
        <begin position="59"/>
        <end position="79"/>
    </location>
</feature>
<keyword evidence="3" id="KW-1185">Reference proteome</keyword>